<dbReference type="SMART" id="SM00471">
    <property type="entry name" value="HDc"/>
    <property type="match status" value="1"/>
</dbReference>
<dbReference type="SUPFAM" id="SSF109604">
    <property type="entry name" value="HD-domain/PDEase-like"/>
    <property type="match status" value="1"/>
</dbReference>
<dbReference type="InterPro" id="IPR037522">
    <property type="entry name" value="HD_GYP_dom"/>
</dbReference>
<dbReference type="KEGG" id="uth:DKZ56_02330"/>
<accession>A0A4P6UXI2</accession>
<dbReference type="CDD" id="cd00077">
    <property type="entry name" value="HDc"/>
    <property type="match status" value="1"/>
</dbReference>
<dbReference type="Pfam" id="PF13487">
    <property type="entry name" value="HD_5"/>
    <property type="match status" value="1"/>
</dbReference>
<reference evidence="2 3" key="1">
    <citation type="submission" date="2019-02" db="EMBL/GenBank/DDBJ databases">
        <title>Ureibacillus thermophilus.</title>
        <authorList>
            <person name="Sunny J.S."/>
            <person name="Natarajan A."/>
            <person name="Saleena L.M."/>
        </authorList>
    </citation>
    <scope>NUCLEOTIDE SEQUENCE [LARGE SCALE GENOMIC DNA]</scope>
    <source>
        <strain evidence="2 3">LM102</strain>
    </source>
</reference>
<feature type="domain" description="HD-GYP" evidence="1">
    <location>
        <begin position="127"/>
        <end position="323"/>
    </location>
</feature>
<dbReference type="InterPro" id="IPR003607">
    <property type="entry name" value="HD/PDEase_dom"/>
</dbReference>
<evidence type="ECO:0000313" key="3">
    <source>
        <dbReference type="Proteomes" id="UP000291151"/>
    </source>
</evidence>
<dbReference type="PROSITE" id="PS51832">
    <property type="entry name" value="HD_GYP"/>
    <property type="match status" value="1"/>
</dbReference>
<dbReference type="EMBL" id="CP036528">
    <property type="protein sequence ID" value="QBK27086.1"/>
    <property type="molecule type" value="Genomic_DNA"/>
</dbReference>
<evidence type="ECO:0000259" key="1">
    <source>
        <dbReference type="PROSITE" id="PS51832"/>
    </source>
</evidence>
<dbReference type="AlphaFoldDB" id="A0A4P6UXI2"/>
<protein>
    <submittedName>
        <fullName evidence="2">HD-GYP domain-containing protein</fullName>
    </submittedName>
</protein>
<dbReference type="Gene3D" id="1.10.3210.10">
    <property type="entry name" value="Hypothetical protein af1432"/>
    <property type="match status" value="1"/>
</dbReference>
<proteinExistence type="predicted"/>
<gene>
    <name evidence="2" type="ORF">DKZ56_02330</name>
</gene>
<sequence>MVNVNNLELGEIVAKDIFVNTRYPIVAKNTPISSEHLQVFKAFNIKEIPVLVESIEKTASNKSNKEDVKSENEIVATVENEKVTTNDSFEKEYLEKVEIFKAEFKNWEAGKNIEIIKIREIISPLIKLVLEDRSFLFDLNHYSNPIEYIYHHCISTGLIAATLANKMGFDRGNTLQIGIAGVLADCGMAKVPIMIRNKKAPLTAEDVNEIRKHPIYSYNMVKELSQLKNEMKIAILQHHERLDGSGYPIGLKMERISHLGQIIAVADTFHAMTCDRLYRPKESLFKVIEMIKDSEFGKFDIQVVNTLTNLVAELPIGTKVELSNSEKAEIIFINQLHPTHLLVKLLNNGEIIDLSKETSLTISRVLPKNSD</sequence>
<dbReference type="PANTHER" id="PTHR43155">
    <property type="entry name" value="CYCLIC DI-GMP PHOSPHODIESTERASE PA4108-RELATED"/>
    <property type="match status" value="1"/>
</dbReference>
<evidence type="ECO:0000313" key="2">
    <source>
        <dbReference type="EMBL" id="QBK27086.1"/>
    </source>
</evidence>
<keyword evidence="3" id="KW-1185">Reference proteome</keyword>
<dbReference type="PANTHER" id="PTHR43155:SF2">
    <property type="entry name" value="CYCLIC DI-GMP PHOSPHODIESTERASE PA4108"/>
    <property type="match status" value="1"/>
</dbReference>
<dbReference type="Proteomes" id="UP000291151">
    <property type="component" value="Chromosome"/>
</dbReference>
<name>A0A4P6UXI2_9BACL</name>
<organism evidence="2 3">
    <name type="scientific">Ureibacillus thermophilus</name>
    <dbReference type="NCBI Taxonomy" id="367743"/>
    <lineage>
        <taxon>Bacteria</taxon>
        <taxon>Bacillati</taxon>
        <taxon>Bacillota</taxon>
        <taxon>Bacilli</taxon>
        <taxon>Bacillales</taxon>
        <taxon>Caryophanaceae</taxon>
        <taxon>Ureibacillus</taxon>
    </lineage>
</organism>